<dbReference type="Proteomes" id="UP000887577">
    <property type="component" value="Unplaced"/>
</dbReference>
<evidence type="ECO:0000256" key="1">
    <source>
        <dbReference type="ARBA" id="ARBA00004123"/>
    </source>
</evidence>
<sequence length="187" mass="21235">MVSFTCGTCNEVMKKNQVRKHLTRCRTRHVACLDCNVDFNIAQYDEHRKCITEEQKYQGSTYQPKVNKGEIKQAGWAALVGKAKQNAKDPRVKKLLDQIEGFDNVPRKKPKFVNFVSNCARCRDKEVAEKTFDLIKAVETEEKSAVAVPVKPIEDATEQPAKEIAEEVVEEVAEKPVVKKKKTKVVQ</sequence>
<dbReference type="GO" id="GO:0008270">
    <property type="term" value="F:zinc ion binding"/>
    <property type="evidence" value="ECO:0007669"/>
    <property type="project" value="UniProtKB-KW"/>
</dbReference>
<dbReference type="InterPro" id="IPR036236">
    <property type="entry name" value="Znf_C2H2_sf"/>
</dbReference>
<dbReference type="GO" id="GO:0006364">
    <property type="term" value="P:rRNA processing"/>
    <property type="evidence" value="ECO:0007669"/>
    <property type="project" value="TreeGrafter"/>
</dbReference>
<dbReference type="Gene3D" id="1.10.10.2100">
    <property type="match status" value="1"/>
</dbReference>
<dbReference type="AlphaFoldDB" id="A0A914Y519"/>
<keyword evidence="6" id="KW-0539">Nucleus</keyword>
<comment type="subcellular location">
    <subcellularLocation>
        <location evidence="1">Nucleus</location>
    </subcellularLocation>
</comment>
<dbReference type="SUPFAM" id="SSF57667">
    <property type="entry name" value="beta-beta-alpha zinc fingers"/>
    <property type="match status" value="2"/>
</dbReference>
<keyword evidence="3" id="KW-0677">Repeat</keyword>
<protein>
    <submittedName>
        <fullName evidence="10">Zinc finger C2H2 LYAR-type domain-containing protein</fullName>
    </submittedName>
</protein>
<name>A0A914Y519_9BILA</name>
<dbReference type="GO" id="GO:0000122">
    <property type="term" value="P:negative regulation of transcription by RNA polymerase II"/>
    <property type="evidence" value="ECO:0007669"/>
    <property type="project" value="TreeGrafter"/>
</dbReference>
<keyword evidence="2" id="KW-0479">Metal-binding</keyword>
<evidence type="ECO:0000313" key="10">
    <source>
        <dbReference type="WBParaSite" id="PSU_v2.g12796.t1"/>
    </source>
</evidence>
<dbReference type="PANTHER" id="PTHR13100">
    <property type="entry name" value="CELL GROWTH-REGULATING NUCLEOLAR PROTEIN LYAR"/>
    <property type="match status" value="1"/>
</dbReference>
<proteinExistence type="predicted"/>
<dbReference type="PANTHER" id="PTHR13100:SF10">
    <property type="entry name" value="CELL GROWTH-REGULATING NUCLEOLAR PROTEIN"/>
    <property type="match status" value="1"/>
</dbReference>
<keyword evidence="4 7" id="KW-0863">Zinc-finger</keyword>
<feature type="domain" description="Zinc finger C2H2 LYAR-type" evidence="8">
    <location>
        <begin position="31"/>
        <end position="57"/>
    </location>
</feature>
<evidence type="ECO:0000256" key="7">
    <source>
        <dbReference type="PROSITE-ProRule" id="PRU01145"/>
    </source>
</evidence>
<evidence type="ECO:0000256" key="3">
    <source>
        <dbReference type="ARBA" id="ARBA00022737"/>
    </source>
</evidence>
<dbReference type="WBParaSite" id="PSU_v2.g12796.t1">
    <property type="protein sequence ID" value="PSU_v2.g12796.t1"/>
    <property type="gene ID" value="PSU_v2.g12796"/>
</dbReference>
<evidence type="ECO:0000256" key="4">
    <source>
        <dbReference type="ARBA" id="ARBA00022771"/>
    </source>
</evidence>
<evidence type="ECO:0000256" key="5">
    <source>
        <dbReference type="ARBA" id="ARBA00022833"/>
    </source>
</evidence>
<dbReference type="Pfam" id="PF08790">
    <property type="entry name" value="zf-LYAR"/>
    <property type="match status" value="1"/>
</dbReference>
<evidence type="ECO:0000256" key="6">
    <source>
        <dbReference type="ARBA" id="ARBA00023242"/>
    </source>
</evidence>
<organism evidence="9 10">
    <name type="scientific">Panagrolaimus superbus</name>
    <dbReference type="NCBI Taxonomy" id="310955"/>
    <lineage>
        <taxon>Eukaryota</taxon>
        <taxon>Metazoa</taxon>
        <taxon>Ecdysozoa</taxon>
        <taxon>Nematoda</taxon>
        <taxon>Chromadorea</taxon>
        <taxon>Rhabditida</taxon>
        <taxon>Tylenchina</taxon>
        <taxon>Panagrolaimomorpha</taxon>
        <taxon>Panagrolaimoidea</taxon>
        <taxon>Panagrolaimidae</taxon>
        <taxon>Panagrolaimus</taxon>
    </lineage>
</organism>
<keyword evidence="9" id="KW-1185">Reference proteome</keyword>
<evidence type="ECO:0000259" key="8">
    <source>
        <dbReference type="Pfam" id="PF08790"/>
    </source>
</evidence>
<evidence type="ECO:0000256" key="2">
    <source>
        <dbReference type="ARBA" id="ARBA00022723"/>
    </source>
</evidence>
<dbReference type="GO" id="GO:0003677">
    <property type="term" value="F:DNA binding"/>
    <property type="evidence" value="ECO:0007669"/>
    <property type="project" value="InterPro"/>
</dbReference>
<dbReference type="Gene3D" id="3.30.1490.490">
    <property type="match status" value="1"/>
</dbReference>
<accession>A0A914Y519</accession>
<evidence type="ECO:0000313" key="9">
    <source>
        <dbReference type="Proteomes" id="UP000887577"/>
    </source>
</evidence>
<dbReference type="GO" id="GO:0005730">
    <property type="term" value="C:nucleolus"/>
    <property type="evidence" value="ECO:0007669"/>
    <property type="project" value="TreeGrafter"/>
</dbReference>
<reference evidence="10" key="1">
    <citation type="submission" date="2022-11" db="UniProtKB">
        <authorList>
            <consortium name="WormBaseParasite"/>
        </authorList>
    </citation>
    <scope>IDENTIFICATION</scope>
</reference>
<dbReference type="PROSITE" id="PS51804">
    <property type="entry name" value="ZF_C2HC_LYAR"/>
    <property type="match status" value="1"/>
</dbReference>
<keyword evidence="5" id="KW-0862">Zinc</keyword>
<dbReference type="InterPro" id="IPR014898">
    <property type="entry name" value="Znf_C2H2_LYAR"/>
</dbReference>
<dbReference type="InterPro" id="IPR039999">
    <property type="entry name" value="LYAR"/>
</dbReference>